<dbReference type="InterPro" id="IPR029063">
    <property type="entry name" value="SAM-dependent_MTases_sf"/>
</dbReference>
<dbReference type="AlphaFoldDB" id="S8BUY3"/>
<sequence>MAISSMNYFAAGIDLRDLEKLDKFIQAQCQEDDEILFISEVAITYMPVRDADALVKWASKFSNGRFVLIEQILPAGETHPFASTMLSHFKKINSPLQNIGTYPTLSSQVQRFRGAGWKSATACDLYGAWCNLISEQEKSFIESVEAFDEHEDFVLFGQHYFFLCANTGAKCYNPIGNDQWLNGDRSSSAGSIGCSTEVKQSPNAPVIGVTLTYNDNKQPGFAMSRRKYGAASVLNSTSSIYNGGIDNKARLSSTYIYDHTSGSFSELRRTTEPQARQWWLESNPQSTHR</sequence>
<accession>S8BUY3</accession>
<proteinExistence type="predicted"/>
<dbReference type="GO" id="GO:0008175">
    <property type="term" value="F:tRNA methyltransferase activity"/>
    <property type="evidence" value="ECO:0007669"/>
    <property type="project" value="TreeGrafter"/>
</dbReference>
<reference evidence="1 2" key="1">
    <citation type="journal article" date="2013" name="PLoS Genet.">
        <title>Genomic mechanisms accounting for the adaptation to parasitism in nematode-trapping fungi.</title>
        <authorList>
            <person name="Meerupati T."/>
            <person name="Andersson K.M."/>
            <person name="Friman E."/>
            <person name="Kumar D."/>
            <person name="Tunlid A."/>
            <person name="Ahren D."/>
        </authorList>
    </citation>
    <scope>NUCLEOTIDE SEQUENCE [LARGE SCALE GENOMIC DNA]</scope>
    <source>
        <strain evidence="1 2">CBS 200.50</strain>
    </source>
</reference>
<dbReference type="OrthoDB" id="47172at2759"/>
<evidence type="ECO:0000313" key="1">
    <source>
        <dbReference type="EMBL" id="EPS43288.1"/>
    </source>
</evidence>
<dbReference type="Gene3D" id="3.40.50.150">
    <property type="entry name" value="Vaccinia Virus protein VP39"/>
    <property type="match status" value="1"/>
</dbReference>
<dbReference type="HOGENOM" id="CLU_963180_0_0_1"/>
<dbReference type="GO" id="GO:0031591">
    <property type="term" value="P:wybutosine biosynthetic process"/>
    <property type="evidence" value="ECO:0007669"/>
    <property type="project" value="TreeGrafter"/>
</dbReference>
<dbReference type="eggNOG" id="KOG2918">
    <property type="taxonomic scope" value="Eukaryota"/>
</dbReference>
<dbReference type="STRING" id="1284197.S8BUY3"/>
<dbReference type="SUPFAM" id="SSF53335">
    <property type="entry name" value="S-adenosyl-L-methionine-dependent methyltransferases"/>
    <property type="match status" value="1"/>
</dbReference>
<dbReference type="GO" id="GO:0030488">
    <property type="term" value="P:tRNA methylation"/>
    <property type="evidence" value="ECO:0007669"/>
    <property type="project" value="TreeGrafter"/>
</dbReference>
<dbReference type="PANTHER" id="PTHR46529">
    <property type="entry name" value="TRNA WYBUTOSINE-SYNTHESIZING PROTEIN 4"/>
    <property type="match status" value="1"/>
</dbReference>
<dbReference type="EMBL" id="AQGS01000082">
    <property type="protein sequence ID" value="EPS43288.1"/>
    <property type="molecule type" value="Genomic_DNA"/>
</dbReference>
<gene>
    <name evidence="1" type="ORF">H072_2706</name>
</gene>
<dbReference type="Proteomes" id="UP000015100">
    <property type="component" value="Unassembled WGS sequence"/>
</dbReference>
<dbReference type="PANTHER" id="PTHR46529:SF1">
    <property type="entry name" value="TRNA WYBUTOSINE-SYNTHESIZING PROTEIN 4"/>
    <property type="match status" value="1"/>
</dbReference>
<organism evidence="1 2">
    <name type="scientific">Dactylellina haptotyla (strain CBS 200.50)</name>
    <name type="common">Nematode-trapping fungus</name>
    <name type="synonym">Monacrosporium haptotylum</name>
    <dbReference type="NCBI Taxonomy" id="1284197"/>
    <lineage>
        <taxon>Eukaryota</taxon>
        <taxon>Fungi</taxon>
        <taxon>Dikarya</taxon>
        <taxon>Ascomycota</taxon>
        <taxon>Pezizomycotina</taxon>
        <taxon>Orbiliomycetes</taxon>
        <taxon>Orbiliales</taxon>
        <taxon>Orbiliaceae</taxon>
        <taxon>Dactylellina</taxon>
    </lineage>
</organism>
<name>S8BUY3_DACHA</name>
<keyword evidence="2" id="KW-1185">Reference proteome</keyword>
<comment type="caution">
    <text evidence="1">The sequence shown here is derived from an EMBL/GenBank/DDBJ whole genome shotgun (WGS) entry which is preliminary data.</text>
</comment>
<evidence type="ECO:0000313" key="2">
    <source>
        <dbReference type="Proteomes" id="UP000015100"/>
    </source>
</evidence>
<reference evidence="2" key="2">
    <citation type="submission" date="2013-04" db="EMBL/GenBank/DDBJ databases">
        <title>Genomic mechanisms accounting for the adaptation to parasitism in nematode-trapping fungi.</title>
        <authorList>
            <person name="Ahren D.G."/>
        </authorList>
    </citation>
    <scope>NUCLEOTIDE SEQUENCE [LARGE SCALE GENOMIC DNA]</scope>
    <source>
        <strain evidence="2">CBS 200.50</strain>
    </source>
</reference>
<protein>
    <submittedName>
        <fullName evidence="1">Uncharacterized protein</fullName>
    </submittedName>
</protein>